<dbReference type="RefSeq" id="WP_210089798.1">
    <property type="nucleotide sequence ID" value="NZ_JAGGKG010000013.1"/>
</dbReference>
<dbReference type="InterPro" id="IPR050858">
    <property type="entry name" value="Mal-CoA-ACP_Trans/PKS_FabD"/>
</dbReference>
<accession>A0ABS4FUG1</accession>
<evidence type="ECO:0000313" key="6">
    <source>
        <dbReference type="EMBL" id="MBP1906195.1"/>
    </source>
</evidence>
<gene>
    <name evidence="6" type="ORF">J2Z32_002844</name>
</gene>
<dbReference type="InterPro" id="IPR001227">
    <property type="entry name" value="Ac_transferase_dom_sf"/>
</dbReference>
<dbReference type="InterPro" id="IPR016036">
    <property type="entry name" value="Malonyl_transacylase_ACP-bd"/>
</dbReference>
<evidence type="ECO:0000256" key="1">
    <source>
        <dbReference type="ARBA" id="ARBA00013258"/>
    </source>
</evidence>
<comment type="catalytic activity">
    <reaction evidence="4">
        <text>holo-[ACP] + malonyl-CoA = malonyl-[ACP] + CoA</text>
        <dbReference type="Rhea" id="RHEA:41792"/>
        <dbReference type="Rhea" id="RHEA-COMP:9623"/>
        <dbReference type="Rhea" id="RHEA-COMP:9685"/>
        <dbReference type="ChEBI" id="CHEBI:57287"/>
        <dbReference type="ChEBI" id="CHEBI:57384"/>
        <dbReference type="ChEBI" id="CHEBI:64479"/>
        <dbReference type="ChEBI" id="CHEBI:78449"/>
        <dbReference type="EC" id="2.3.1.39"/>
    </reaction>
</comment>
<dbReference type="SUPFAM" id="SSF55048">
    <property type="entry name" value="Probable ACP-binding domain of malonyl-CoA ACP transacylase"/>
    <property type="match status" value="1"/>
</dbReference>
<name>A0ABS4FUG1_9BACL</name>
<dbReference type="Gene3D" id="3.30.70.250">
    <property type="entry name" value="Malonyl-CoA ACP transacylase, ACP-binding"/>
    <property type="match status" value="1"/>
</dbReference>
<organism evidence="6 7">
    <name type="scientific">Paenibacillus turicensis</name>
    <dbReference type="NCBI Taxonomy" id="160487"/>
    <lineage>
        <taxon>Bacteria</taxon>
        <taxon>Bacillati</taxon>
        <taxon>Bacillota</taxon>
        <taxon>Bacilli</taxon>
        <taxon>Bacillales</taxon>
        <taxon>Paenibacillaceae</taxon>
        <taxon>Paenibacillus</taxon>
    </lineage>
</organism>
<dbReference type="SMART" id="SM00827">
    <property type="entry name" value="PKS_AT"/>
    <property type="match status" value="1"/>
</dbReference>
<keyword evidence="3 6" id="KW-0012">Acyltransferase</keyword>
<comment type="caution">
    <text evidence="6">The sequence shown here is derived from an EMBL/GenBank/DDBJ whole genome shotgun (WGS) entry which is preliminary data.</text>
</comment>
<dbReference type="SUPFAM" id="SSF52151">
    <property type="entry name" value="FabD/lysophospholipase-like"/>
    <property type="match status" value="1"/>
</dbReference>
<dbReference type="Proteomes" id="UP001519272">
    <property type="component" value="Unassembled WGS sequence"/>
</dbReference>
<keyword evidence="2 6" id="KW-0808">Transferase</keyword>
<evidence type="ECO:0000259" key="5">
    <source>
        <dbReference type="SMART" id="SM00827"/>
    </source>
</evidence>
<evidence type="ECO:0000256" key="2">
    <source>
        <dbReference type="ARBA" id="ARBA00022679"/>
    </source>
</evidence>
<reference evidence="6 7" key="1">
    <citation type="submission" date="2021-03" db="EMBL/GenBank/DDBJ databases">
        <title>Genomic Encyclopedia of Type Strains, Phase IV (KMG-IV): sequencing the most valuable type-strain genomes for metagenomic binning, comparative biology and taxonomic classification.</title>
        <authorList>
            <person name="Goeker M."/>
        </authorList>
    </citation>
    <scope>NUCLEOTIDE SEQUENCE [LARGE SCALE GENOMIC DNA]</scope>
    <source>
        <strain evidence="6 7">DSM 14349</strain>
    </source>
</reference>
<keyword evidence="7" id="KW-1185">Reference proteome</keyword>
<dbReference type="Pfam" id="PF00698">
    <property type="entry name" value="Acyl_transf_1"/>
    <property type="match status" value="1"/>
</dbReference>
<dbReference type="PANTHER" id="PTHR42681">
    <property type="entry name" value="MALONYL-COA-ACYL CARRIER PROTEIN TRANSACYLASE, MITOCHONDRIAL"/>
    <property type="match status" value="1"/>
</dbReference>
<protein>
    <recommendedName>
        <fullName evidence="1">[acyl-carrier-protein] S-malonyltransferase</fullName>
        <ecNumber evidence="1">2.3.1.39</ecNumber>
    </recommendedName>
</protein>
<evidence type="ECO:0000256" key="4">
    <source>
        <dbReference type="ARBA" id="ARBA00048462"/>
    </source>
</evidence>
<feature type="domain" description="Malonyl-CoA:ACP transacylase (MAT)" evidence="5">
    <location>
        <begin position="7"/>
        <end position="304"/>
    </location>
</feature>
<dbReference type="EMBL" id="JAGGKG010000013">
    <property type="protein sequence ID" value="MBP1906195.1"/>
    <property type="molecule type" value="Genomic_DNA"/>
</dbReference>
<dbReference type="EC" id="2.3.1.39" evidence="1"/>
<evidence type="ECO:0000256" key="3">
    <source>
        <dbReference type="ARBA" id="ARBA00023315"/>
    </source>
</evidence>
<dbReference type="InterPro" id="IPR016035">
    <property type="entry name" value="Acyl_Trfase/lysoPLipase"/>
</dbReference>
<evidence type="ECO:0000313" key="7">
    <source>
        <dbReference type="Proteomes" id="UP001519272"/>
    </source>
</evidence>
<dbReference type="GO" id="GO:0004314">
    <property type="term" value="F:[acyl-carrier-protein] S-malonyltransferase activity"/>
    <property type="evidence" value="ECO:0007669"/>
    <property type="project" value="UniProtKB-EC"/>
</dbReference>
<sequence>MEKFAFLFSGQGTQFTQMGKTFYDNYTISRQTYEEATEVVGKDIAKLCFEGSISELSQFTNMQIAIVTTEVAIFRAYMHEYGISPQFSLGHSIGEYAALVSAGALKFGDTLKILQKRGELVERIGKKDNSRMTVIENLDIDSIQQEIEKLGIEKTVYVSCDNSSKQVAISGLNEDMDVLEQKLESINGIVTPMFFSPPMHSPIMNECVEEYREFLSRFTAYPFRFPIISNVTGRAFSDDTSLFDLLATQLISPVLWRKSTNLLYEYGITAVIEMGPKLLLTKFISEEQPSIQTYCYGLGNDRKELAELFNNDMNFAKDKPDFVGRCLAILASTPNYNSDSRAFQDVIKNYNYIKKQHEALANYQFGSMNEQYQEILHKLIQCLDIKQLPKAEIRNRVNMLLDETNLFYTFKDIAEAI</sequence>
<dbReference type="InterPro" id="IPR014043">
    <property type="entry name" value="Acyl_transferase_dom"/>
</dbReference>
<proteinExistence type="predicted"/>
<dbReference type="PANTHER" id="PTHR42681:SF1">
    <property type="entry name" value="MALONYL-COA-ACYL CARRIER PROTEIN TRANSACYLASE, MITOCHONDRIAL"/>
    <property type="match status" value="1"/>
</dbReference>
<dbReference type="Gene3D" id="3.40.366.10">
    <property type="entry name" value="Malonyl-Coenzyme A Acyl Carrier Protein, domain 2"/>
    <property type="match status" value="1"/>
</dbReference>